<evidence type="ECO:0000256" key="1">
    <source>
        <dbReference type="SAM" id="MobiDB-lite"/>
    </source>
</evidence>
<organism evidence="2 3">
    <name type="scientific">Fusarium sarcochroum</name>
    <dbReference type="NCBI Taxonomy" id="1208366"/>
    <lineage>
        <taxon>Eukaryota</taxon>
        <taxon>Fungi</taxon>
        <taxon>Dikarya</taxon>
        <taxon>Ascomycota</taxon>
        <taxon>Pezizomycotina</taxon>
        <taxon>Sordariomycetes</taxon>
        <taxon>Hypocreomycetidae</taxon>
        <taxon>Hypocreales</taxon>
        <taxon>Nectriaceae</taxon>
        <taxon>Fusarium</taxon>
        <taxon>Fusarium lateritium species complex</taxon>
    </lineage>
</organism>
<gene>
    <name evidence="2" type="ORF">FSARC_7650</name>
</gene>
<feature type="compositionally biased region" description="Basic and acidic residues" evidence="1">
    <location>
        <begin position="98"/>
        <end position="115"/>
    </location>
</feature>
<dbReference type="OrthoDB" id="5050412at2759"/>
<protein>
    <submittedName>
        <fullName evidence="2">Uncharacterized protein</fullName>
    </submittedName>
</protein>
<comment type="caution">
    <text evidence="2">The sequence shown here is derived from an EMBL/GenBank/DDBJ whole genome shotgun (WGS) entry which is preliminary data.</text>
</comment>
<reference evidence="2" key="2">
    <citation type="submission" date="2020-05" db="EMBL/GenBank/DDBJ databases">
        <authorList>
            <person name="Kim H.-S."/>
            <person name="Proctor R.H."/>
            <person name="Brown D.W."/>
        </authorList>
    </citation>
    <scope>NUCLEOTIDE SEQUENCE</scope>
    <source>
        <strain evidence="2">NRRL 20472</strain>
    </source>
</reference>
<accession>A0A8H4X7S0</accession>
<evidence type="ECO:0000313" key="3">
    <source>
        <dbReference type="Proteomes" id="UP000622797"/>
    </source>
</evidence>
<evidence type="ECO:0000313" key="2">
    <source>
        <dbReference type="EMBL" id="KAF4964415.1"/>
    </source>
</evidence>
<proteinExistence type="predicted"/>
<keyword evidence="3" id="KW-1185">Reference proteome</keyword>
<feature type="region of interest" description="Disordered" evidence="1">
    <location>
        <begin position="98"/>
        <end position="129"/>
    </location>
</feature>
<dbReference type="EMBL" id="JABEXW010000411">
    <property type="protein sequence ID" value="KAF4964415.1"/>
    <property type="molecule type" value="Genomic_DNA"/>
</dbReference>
<name>A0A8H4X7S0_9HYPO</name>
<reference evidence="2" key="1">
    <citation type="journal article" date="2020" name="BMC Genomics">
        <title>Correction to: Identification and distribution of gene clusters required for synthesis of sphingolipid metabolism inhibitors in diverse species of the filamentous fungus Fusarium.</title>
        <authorList>
            <person name="Kim H.S."/>
            <person name="Lohmar J.M."/>
            <person name="Busman M."/>
            <person name="Brown D.W."/>
            <person name="Naumann T.A."/>
            <person name="Divon H.H."/>
            <person name="Lysoe E."/>
            <person name="Uhlig S."/>
            <person name="Proctor R.H."/>
        </authorList>
    </citation>
    <scope>NUCLEOTIDE SEQUENCE</scope>
    <source>
        <strain evidence="2">NRRL 20472</strain>
    </source>
</reference>
<dbReference type="AlphaFoldDB" id="A0A8H4X7S0"/>
<dbReference type="Proteomes" id="UP000622797">
    <property type="component" value="Unassembled WGS sequence"/>
</dbReference>
<sequence length="355" mass="40878">MDLELQKQAELQNTFLLQRLRWYLRGHALQWFEEERLGDKTFEEIIPLFDKKFSTPNTAEDGKLIITAHQLARNRYESMQILIILQLERGKIIRRENTAAERTSTERNGKDHYDGISDVSTTRRLSTDPPEQLALDTMLRYDGAGFTRLEADYSKPWLPAIEALQQAEMTDHSTRGTPTDALGLRAIELWEEEQPLPSGPQHIDVEMAQNIPEDEFDRLLPHLQPHRGRLNLQSGVVKAVLTTEKNARVRDWTTVGRAKDQHQRVIVATNRSVHRPTVIETHAMPAKSGTTKTKEAPVNMLAPLKERLKPELSAELEEEARGGDRDATTWHTPERLSIWWSTKIQPLRRRQCRTP</sequence>